<dbReference type="InterPro" id="IPR001254">
    <property type="entry name" value="Trypsin_dom"/>
</dbReference>
<keyword evidence="1" id="KW-1015">Disulfide bond</keyword>
<keyword evidence="4" id="KW-0812">Transmembrane</keyword>
<dbReference type="SMART" id="SM00020">
    <property type="entry name" value="Tryp_SPc"/>
    <property type="match status" value="1"/>
</dbReference>
<dbReference type="PRINTS" id="PR00722">
    <property type="entry name" value="CHYMOTRYPSIN"/>
</dbReference>
<comment type="similarity">
    <text evidence="2">Belongs to the peptidase S1 family. CLIP subfamily.</text>
</comment>
<gene>
    <name evidence="6" type="ORF">OXX778_LOCUS13749</name>
</gene>
<evidence type="ECO:0000259" key="5">
    <source>
        <dbReference type="PROSITE" id="PS50240"/>
    </source>
</evidence>
<dbReference type="GO" id="GO:0006508">
    <property type="term" value="P:proteolysis"/>
    <property type="evidence" value="ECO:0007669"/>
    <property type="project" value="UniProtKB-KW"/>
</dbReference>
<dbReference type="InterPro" id="IPR018114">
    <property type="entry name" value="TRYPSIN_HIS"/>
</dbReference>
<proteinExistence type="inferred from homology"/>
<feature type="transmembrane region" description="Helical" evidence="4">
    <location>
        <begin position="66"/>
        <end position="91"/>
    </location>
</feature>
<dbReference type="PROSITE" id="PS00135">
    <property type="entry name" value="TRYPSIN_SER"/>
    <property type="match status" value="1"/>
</dbReference>
<dbReference type="InterPro" id="IPR033116">
    <property type="entry name" value="TRYPSIN_SER"/>
</dbReference>
<keyword evidence="4" id="KW-0472">Membrane</keyword>
<evidence type="ECO:0000256" key="2">
    <source>
        <dbReference type="ARBA" id="ARBA00024195"/>
    </source>
</evidence>
<keyword evidence="3" id="KW-0720">Serine protease</keyword>
<organism evidence="6 7">
    <name type="scientific">Brachionus calyciflorus</name>
    <dbReference type="NCBI Taxonomy" id="104777"/>
    <lineage>
        <taxon>Eukaryota</taxon>
        <taxon>Metazoa</taxon>
        <taxon>Spiralia</taxon>
        <taxon>Gnathifera</taxon>
        <taxon>Rotifera</taxon>
        <taxon>Eurotatoria</taxon>
        <taxon>Monogononta</taxon>
        <taxon>Pseudotrocha</taxon>
        <taxon>Ploima</taxon>
        <taxon>Brachionidae</taxon>
        <taxon>Brachionus</taxon>
    </lineage>
</organism>
<protein>
    <recommendedName>
        <fullName evidence="5">Peptidase S1 domain-containing protein</fullName>
    </recommendedName>
</protein>
<dbReference type="Proteomes" id="UP000663879">
    <property type="component" value="Unassembled WGS sequence"/>
</dbReference>
<evidence type="ECO:0000256" key="1">
    <source>
        <dbReference type="ARBA" id="ARBA00023157"/>
    </source>
</evidence>
<dbReference type="EMBL" id="CAJNOC010002700">
    <property type="protein sequence ID" value="CAF0947204.1"/>
    <property type="molecule type" value="Genomic_DNA"/>
</dbReference>
<dbReference type="PANTHER" id="PTHR24252:SF10">
    <property type="entry name" value="SERINE PROTEASE 56"/>
    <property type="match status" value="1"/>
</dbReference>
<sequence length="434" mass="48324">MFTVNENFENFSNLNNNNNNNVTNQRTNANNSSIIETNSIRPGIYNSKNFFNKILDSNHGKSKKKFCISLIVILVLIVILITLVIVIIVIFSSKNNSSTSSIKTTTSSTSKDPLITNIISTNNNSIPFFTPSNSACSYGYIVPYCDECGLAFVNPNVKIVGGKEAEANSWPSLVSIKFNYKFYVTIQNNVYEFKQSSSCGGTLINRKTVLTAGHCFLTEVTYSYDGRTYFYTVVPNELYPTFESMYTVYIGLHSTSDTSGVVISEISKFLRYPYYDEFNTLNDISIITLAKEVEFTNKIQPSCLPDSSIQNYPTKSNIDSWAVGWGALYENGPISPKLQNVRLTIYNSSMCSLVGEGSRKNWNTQICAGEYLGGKDTCQGDSGGPLFVKDYVNGVLKYILVGITSYGNGCGNYRYPGIYTKVSAYLSWIKQNME</sequence>
<evidence type="ECO:0000313" key="6">
    <source>
        <dbReference type="EMBL" id="CAF0947204.1"/>
    </source>
</evidence>
<keyword evidence="7" id="KW-1185">Reference proteome</keyword>
<accession>A0A814CP29</accession>
<reference evidence="6" key="1">
    <citation type="submission" date="2021-02" db="EMBL/GenBank/DDBJ databases">
        <authorList>
            <person name="Nowell W R."/>
        </authorList>
    </citation>
    <scope>NUCLEOTIDE SEQUENCE</scope>
    <source>
        <strain evidence="6">Ploen Becks lab</strain>
    </source>
</reference>
<dbReference type="InterPro" id="IPR009003">
    <property type="entry name" value="Peptidase_S1_PA"/>
</dbReference>
<evidence type="ECO:0000256" key="4">
    <source>
        <dbReference type="SAM" id="Phobius"/>
    </source>
</evidence>
<dbReference type="PROSITE" id="PS00134">
    <property type="entry name" value="TRYPSIN_HIS"/>
    <property type="match status" value="1"/>
</dbReference>
<evidence type="ECO:0000256" key="3">
    <source>
        <dbReference type="RuleBase" id="RU363034"/>
    </source>
</evidence>
<dbReference type="CDD" id="cd00190">
    <property type="entry name" value="Tryp_SPc"/>
    <property type="match status" value="1"/>
</dbReference>
<evidence type="ECO:0000313" key="7">
    <source>
        <dbReference type="Proteomes" id="UP000663879"/>
    </source>
</evidence>
<feature type="domain" description="Peptidase S1" evidence="5">
    <location>
        <begin position="159"/>
        <end position="434"/>
    </location>
</feature>
<dbReference type="PANTHER" id="PTHR24252">
    <property type="entry name" value="ACROSIN-RELATED"/>
    <property type="match status" value="1"/>
</dbReference>
<dbReference type="InterPro" id="IPR001314">
    <property type="entry name" value="Peptidase_S1A"/>
</dbReference>
<dbReference type="FunFam" id="2.40.10.10:FF:000002">
    <property type="entry name" value="Transmembrane protease serine"/>
    <property type="match status" value="1"/>
</dbReference>
<keyword evidence="4" id="KW-1133">Transmembrane helix</keyword>
<dbReference type="PROSITE" id="PS50240">
    <property type="entry name" value="TRYPSIN_DOM"/>
    <property type="match status" value="1"/>
</dbReference>
<dbReference type="InterPro" id="IPR043504">
    <property type="entry name" value="Peptidase_S1_PA_chymotrypsin"/>
</dbReference>
<dbReference type="GO" id="GO:0004252">
    <property type="term" value="F:serine-type endopeptidase activity"/>
    <property type="evidence" value="ECO:0007669"/>
    <property type="project" value="InterPro"/>
</dbReference>
<dbReference type="Gene3D" id="2.40.10.10">
    <property type="entry name" value="Trypsin-like serine proteases"/>
    <property type="match status" value="1"/>
</dbReference>
<keyword evidence="3" id="KW-0378">Hydrolase</keyword>
<dbReference type="OrthoDB" id="10012881at2759"/>
<keyword evidence="3" id="KW-0645">Protease</keyword>
<dbReference type="AlphaFoldDB" id="A0A814CP29"/>
<comment type="caution">
    <text evidence="6">The sequence shown here is derived from an EMBL/GenBank/DDBJ whole genome shotgun (WGS) entry which is preliminary data.</text>
</comment>
<dbReference type="SUPFAM" id="SSF50494">
    <property type="entry name" value="Trypsin-like serine proteases"/>
    <property type="match status" value="1"/>
</dbReference>
<name>A0A814CP29_9BILA</name>
<dbReference type="Pfam" id="PF00089">
    <property type="entry name" value="Trypsin"/>
    <property type="match status" value="1"/>
</dbReference>